<gene>
    <name evidence="1" type="ORF">CTRU02_210727</name>
</gene>
<protein>
    <submittedName>
        <fullName evidence="1">Uncharacterized protein</fullName>
    </submittedName>
</protein>
<proteinExistence type="predicted"/>
<dbReference type="Proteomes" id="UP000805649">
    <property type="component" value="Unassembled WGS sequence"/>
</dbReference>
<comment type="caution">
    <text evidence="1">The sequence shown here is derived from an EMBL/GenBank/DDBJ whole genome shotgun (WGS) entry which is preliminary data.</text>
</comment>
<dbReference type="EMBL" id="VUJX02000007">
    <property type="protein sequence ID" value="KAL0933928.1"/>
    <property type="molecule type" value="Genomic_DNA"/>
</dbReference>
<reference evidence="1 2" key="1">
    <citation type="journal article" date="2020" name="Phytopathology">
        <title>Genome Sequence Resources of Colletotrichum truncatum, C. plurivorum, C. musicola, and C. sojae: Four Species Pathogenic to Soybean (Glycine max).</title>
        <authorList>
            <person name="Rogerio F."/>
            <person name="Boufleur T.R."/>
            <person name="Ciampi-Guillardi M."/>
            <person name="Sukno S.A."/>
            <person name="Thon M.R."/>
            <person name="Massola Junior N.S."/>
            <person name="Baroncelli R."/>
        </authorList>
    </citation>
    <scope>NUCLEOTIDE SEQUENCE [LARGE SCALE GENOMIC DNA]</scope>
    <source>
        <strain evidence="1 2">CMES1059</strain>
    </source>
</reference>
<organism evidence="1 2">
    <name type="scientific">Colletotrichum truncatum</name>
    <name type="common">Anthracnose fungus</name>
    <name type="synonym">Colletotrichum capsici</name>
    <dbReference type="NCBI Taxonomy" id="5467"/>
    <lineage>
        <taxon>Eukaryota</taxon>
        <taxon>Fungi</taxon>
        <taxon>Dikarya</taxon>
        <taxon>Ascomycota</taxon>
        <taxon>Pezizomycotina</taxon>
        <taxon>Sordariomycetes</taxon>
        <taxon>Hypocreomycetidae</taxon>
        <taxon>Glomerellales</taxon>
        <taxon>Glomerellaceae</taxon>
        <taxon>Colletotrichum</taxon>
        <taxon>Colletotrichum truncatum species complex</taxon>
    </lineage>
</organism>
<keyword evidence="2" id="KW-1185">Reference proteome</keyword>
<accession>A0ACC3YPU5</accession>
<evidence type="ECO:0000313" key="1">
    <source>
        <dbReference type="EMBL" id="KAL0933928.1"/>
    </source>
</evidence>
<name>A0ACC3YPU5_COLTU</name>
<sequence length="323" mass="36372">MKLPSSLLKVTALLLCASASVNDQSVTHQYYNRNALIRRTMVLPEGDTPAAMDKFMVSECKKYVARGCPQKELQRGENTASLVTWDNKKDGKSINVAELMGCTALVLVSRKGAFTGHYFESISFDPDADSLSTYGDKDTAFDKSVIELIRNGNSNRNAHPSLAMVKEKIDDPSLRAWLVIPSDGATDEHGNVAPDPYRDAWEKLKTFVTSEFPGLKEPGRWLEVKYAPRQDEEKLYRPKIFDIATEVTKRPREELEKDGQINWSLLNQKEISDITSKAEKLVTYDPIKNGARGKVVVKHHPNTDGKNRVMVWVEYSTLYADAW</sequence>
<evidence type="ECO:0000313" key="2">
    <source>
        <dbReference type="Proteomes" id="UP000805649"/>
    </source>
</evidence>